<dbReference type="PANTHER" id="PTHR16155:SF19">
    <property type="entry name" value="DED DOMAIN-CONTAINING PROTEIN"/>
    <property type="match status" value="1"/>
</dbReference>
<dbReference type="RefSeq" id="WP_124952235.1">
    <property type="nucleotide sequence ID" value="NZ_RRCM01000001.1"/>
</dbReference>
<proteinExistence type="predicted"/>
<evidence type="ECO:0000313" key="2">
    <source>
        <dbReference type="Proteomes" id="UP000276982"/>
    </source>
</evidence>
<accession>A0A3P3Q6I3</accession>
<evidence type="ECO:0000313" key="1">
    <source>
        <dbReference type="EMBL" id="RRJ16832.1"/>
    </source>
</evidence>
<name>A0A3P3Q6I3_9FIRM</name>
<dbReference type="PANTHER" id="PTHR16155">
    <property type="entry name" value="DED DOMAIN-CONTAINING PROTEIN"/>
    <property type="match status" value="1"/>
</dbReference>
<gene>
    <name evidence="1" type="ORF">EHW90_07570</name>
</gene>
<protein>
    <submittedName>
        <fullName evidence="1">Uncharacterized protein</fullName>
    </submittedName>
</protein>
<comment type="caution">
    <text evidence="1">The sequence shown here is derived from an EMBL/GenBank/DDBJ whole genome shotgun (WGS) entry which is preliminary data.</text>
</comment>
<keyword evidence="2" id="KW-1185">Reference proteome</keyword>
<dbReference type="GO" id="GO:0005737">
    <property type="term" value="C:cytoplasm"/>
    <property type="evidence" value="ECO:0007669"/>
    <property type="project" value="TreeGrafter"/>
</dbReference>
<reference evidence="1 2" key="1">
    <citation type="submission" date="2018-11" db="EMBL/GenBank/DDBJ databases">
        <title>Genome sequencing of Lachnoanaerobaculum orale DSM 24553T.</title>
        <authorList>
            <person name="Kook J.-K."/>
            <person name="Park S.-N."/>
            <person name="Lim Y.K."/>
        </authorList>
    </citation>
    <scope>NUCLEOTIDE SEQUENCE [LARGE SCALE GENOMIC DNA]</scope>
    <source>
        <strain evidence="1 2">DSM 24553</strain>
    </source>
</reference>
<sequence>MKKSVKRKAEKYNQFILSTNGINYRDKKAVIDQFNKSVIEYKRFCDVLSGGDEDLASKKLRDAGTDLYTCCEWALKNYLYKRYDEKLKSGEITKHEREHKVGRLSSRKATIKILLDELKSLASPSVSSNGIDCQKILSNAKEVNNRPKHDRTIPNPSKYKEVLGEIRKIINSYIDSDAKLEFIDDSIYGEGKEWYELLENTSDFNSTYSYVLITKKVGTINLKGLFSLKWDLVIDMDPDSDIDGLAKEYFKIRGVMPRICTLDKTNARKKFVSSPAPYWVMANGTSDKPETVVDPKKWGTAHGRYLTTLLEEYHKEYTKPVKAFIYTIEDEKNLMRIVDAFNDIYDGGEEIDFCLLSADRELNYIDYENFKLSKLKFEEFADNLCVYNQDSQFIESMVKYELPAENRKKVSIDENFATELKDSFETVYIDVDHEDKLDSRKCDRSFFYKGIQHISWYGLREQFDIIQHDKKMIENKIGQDLEDRARLLRKVYYIPGIGGTTMMRRLAWEFRDVCPTLILNRLNEHTSNNLQKIYDLTHMPVLIFADNNEIDIEEVKNLQIDLKLKGFAFVICYFQRKIRGINTNGGSNYTVINEFRASEAEQMKSKLIDFLPNQEAKEEFEKQVLKLNGNDRLPFILAMYAFDKEFKGIKPFIARFIEGMNDQLKKILFALSIADYANVAIDKQYFMDLFYDKSVDKFLLEEAPGINELVRIEKVSEKETIRIRYNLFGEEILRQLSNGRESEEIVFLNLVDYILNFIEDSRSNIYTINQNTLRLLRSLFISRKTDVNSEKPVFSPLITKLREEHRINYDGNYDPSKDAIVNIFKKLVKVYPEEPHFTAHLARFYFYIDKNYELGFKNINAAIEMSQIENGHVDPLLYHMKAMGYSSRITNMYIKDVLHSIREDPQYDISIYKEKIQEDAEQAFKYFEMVRDSNVGVAGHVSEINLCIQIANLAKNLLEGMENFEEYISSENGIWAMQYVDRAETVWEELKQLASDSVYEDLDGIEERIKTLTSSVEGSIEIWTKYISNSNNRNCAQARRILARSYLKAADSTSDFESKKEYFKKVVDLMYDNISEDKQHVGNIRIWFDAVKRLEVKDQDELMDDAILKLNQWISITDSVDAHYYRFVIKCIRSINGSTLAEGDLPKLLRELKQKSATLYNRTIPRHWLSKNGEGINALLTNNRNRKDAIPEDEMSSILRPLTGRISNNYVNESHAYIDWKGIEVYFNPSATKGEISKINIGQRVNFGIGFSYDGPRAYNSSIKLPGNDEVVEYKREIEPGITVKCEVIRNLEYYTQVKIVGFSEVGSIHISELAGRYSSDNRPDVGSLIEDCKVIGKKFDSARNCNIWRITMNIDNIQDDTKDETEMAKAIRLSGMKVERD</sequence>
<dbReference type="Proteomes" id="UP000276982">
    <property type="component" value="Unassembled WGS sequence"/>
</dbReference>
<organism evidence="1 2">
    <name type="scientific">Lachnoanaerobaculum orale</name>
    <dbReference type="NCBI Taxonomy" id="979627"/>
    <lineage>
        <taxon>Bacteria</taxon>
        <taxon>Bacillati</taxon>
        <taxon>Bacillota</taxon>
        <taxon>Clostridia</taxon>
        <taxon>Lachnospirales</taxon>
        <taxon>Lachnospiraceae</taxon>
        <taxon>Lachnoanaerobaculum</taxon>
    </lineage>
</organism>
<dbReference type="EMBL" id="RRCM01000001">
    <property type="protein sequence ID" value="RRJ16832.1"/>
    <property type="molecule type" value="Genomic_DNA"/>
</dbReference>